<sequence length="295" mass="31601">MFLGAAHPGTGRDLSARPNIDVMAGELGDFLRARRSAVSPADIGLTSYGQRRVSGLRREEVAALAGLSVDYYTRLEQGRETRPSPAVVDSLAQALQLPDDGRGHLFRLAGLSPREIGAGSTAVDPALLQLMDMWPDNPALVYNRAYDVLATNAMADALFGGWAHSTNLLHVVFTEPGARSFYTDWPVVARDSVAGFRHGHGLAPDDPRIRAVLAQLLDASPEFAELWAEHDARGKTATSKRFCHAAVGAMTLTMQTFDVRSSPGQELVVYHAEPDSASADALKVLGTLAAEITLG</sequence>
<proteinExistence type="predicted"/>
<dbReference type="InterPro" id="IPR010982">
    <property type="entry name" value="Lambda_DNA-bd_dom_sf"/>
</dbReference>
<dbReference type="Gene3D" id="1.10.260.40">
    <property type="entry name" value="lambda repressor-like DNA-binding domains"/>
    <property type="match status" value="1"/>
</dbReference>
<accession>A0A7I9WM07</accession>
<protein>
    <submittedName>
        <fullName evidence="2">Transcriptional regulator</fullName>
    </submittedName>
</protein>
<dbReference type="SMART" id="SM00530">
    <property type="entry name" value="HTH_XRE"/>
    <property type="match status" value="1"/>
</dbReference>
<dbReference type="InterPro" id="IPR041413">
    <property type="entry name" value="MLTR_LBD"/>
</dbReference>
<dbReference type="AlphaFoldDB" id="A0A7I9WM07"/>
<dbReference type="CDD" id="cd00093">
    <property type="entry name" value="HTH_XRE"/>
    <property type="match status" value="1"/>
</dbReference>
<dbReference type="SUPFAM" id="SSF47413">
    <property type="entry name" value="lambda repressor-like DNA-binding domains"/>
    <property type="match status" value="1"/>
</dbReference>
<gene>
    <name evidence="2" type="ORF">MMUR_25060</name>
</gene>
<dbReference type="GO" id="GO:0003677">
    <property type="term" value="F:DNA binding"/>
    <property type="evidence" value="ECO:0007669"/>
    <property type="project" value="InterPro"/>
</dbReference>
<comment type="caution">
    <text evidence="2">The sequence shown here is derived from an EMBL/GenBank/DDBJ whole genome shotgun (WGS) entry which is preliminary data.</text>
</comment>
<dbReference type="InterPro" id="IPR001387">
    <property type="entry name" value="Cro/C1-type_HTH"/>
</dbReference>
<dbReference type="Pfam" id="PF13560">
    <property type="entry name" value="HTH_31"/>
    <property type="match status" value="1"/>
</dbReference>
<evidence type="ECO:0000313" key="2">
    <source>
        <dbReference type="EMBL" id="GFG58370.1"/>
    </source>
</evidence>
<reference evidence="2 3" key="1">
    <citation type="journal article" date="2019" name="Emerg. Microbes Infect.">
        <title>Comprehensive subspecies identification of 175 nontuberculous mycobacteria species based on 7547 genomic profiles.</title>
        <authorList>
            <person name="Matsumoto Y."/>
            <person name="Kinjo T."/>
            <person name="Motooka D."/>
            <person name="Nabeya D."/>
            <person name="Jung N."/>
            <person name="Uechi K."/>
            <person name="Horii T."/>
            <person name="Iida T."/>
            <person name="Fujita J."/>
            <person name="Nakamura S."/>
        </authorList>
    </citation>
    <scope>NUCLEOTIDE SEQUENCE [LARGE SCALE GENOMIC DNA]</scope>
    <source>
        <strain evidence="2 3">JCM 13392</strain>
    </source>
</reference>
<evidence type="ECO:0000313" key="3">
    <source>
        <dbReference type="Proteomes" id="UP000465241"/>
    </source>
</evidence>
<evidence type="ECO:0000259" key="1">
    <source>
        <dbReference type="PROSITE" id="PS50943"/>
    </source>
</evidence>
<organism evidence="2 3">
    <name type="scientific">Mycolicibacterium murale</name>
    <dbReference type="NCBI Taxonomy" id="182220"/>
    <lineage>
        <taxon>Bacteria</taxon>
        <taxon>Bacillati</taxon>
        <taxon>Actinomycetota</taxon>
        <taxon>Actinomycetes</taxon>
        <taxon>Mycobacteriales</taxon>
        <taxon>Mycobacteriaceae</taxon>
        <taxon>Mycolicibacterium</taxon>
    </lineage>
</organism>
<feature type="domain" description="HTH cro/C1-type" evidence="1">
    <location>
        <begin position="55"/>
        <end position="102"/>
    </location>
</feature>
<dbReference type="Gene3D" id="3.30.450.180">
    <property type="match status" value="1"/>
</dbReference>
<dbReference type="Pfam" id="PF17765">
    <property type="entry name" value="MLTR_LBD"/>
    <property type="match status" value="1"/>
</dbReference>
<dbReference type="PANTHER" id="PTHR35010">
    <property type="entry name" value="BLL4672 PROTEIN-RELATED"/>
    <property type="match status" value="1"/>
</dbReference>
<dbReference type="PANTHER" id="PTHR35010:SF2">
    <property type="entry name" value="BLL4672 PROTEIN"/>
    <property type="match status" value="1"/>
</dbReference>
<keyword evidence="3" id="KW-1185">Reference proteome</keyword>
<dbReference type="Proteomes" id="UP000465241">
    <property type="component" value="Unassembled WGS sequence"/>
</dbReference>
<dbReference type="EMBL" id="BLKT01000003">
    <property type="protein sequence ID" value="GFG58370.1"/>
    <property type="molecule type" value="Genomic_DNA"/>
</dbReference>
<dbReference type="PROSITE" id="PS50943">
    <property type="entry name" value="HTH_CROC1"/>
    <property type="match status" value="1"/>
</dbReference>
<name>A0A7I9WM07_9MYCO</name>